<dbReference type="Gene3D" id="1.20.120.1220">
    <property type="match status" value="1"/>
</dbReference>
<comment type="similarity">
    <text evidence="1">Belongs to the peptidase A24 family.</text>
</comment>
<evidence type="ECO:0000256" key="2">
    <source>
        <dbReference type="SAM" id="Phobius"/>
    </source>
</evidence>
<evidence type="ECO:0000259" key="3">
    <source>
        <dbReference type="Pfam" id="PF01478"/>
    </source>
</evidence>
<sequence length="158" mass="15823">MPPVSIVCVAAAYACFGVLGILLAVIDLRTHRLPNRWVSLAGGVGCILLPLAAFAADAPGRSWGAVLGAGAVGAGYLLLWLATPAGIGAGDVKLAAVVGLHLGWWGWPTVILGTAFAFVLGGLAALGAVIVARGDRGAAIPFGPWMIGGAWTAMVPAM</sequence>
<feature type="transmembrane region" description="Helical" evidence="2">
    <location>
        <begin position="6"/>
        <end position="25"/>
    </location>
</feature>
<gene>
    <name evidence="4" type="ORF">GCM10009808_10840</name>
</gene>
<feature type="transmembrane region" description="Helical" evidence="2">
    <location>
        <begin position="138"/>
        <end position="157"/>
    </location>
</feature>
<evidence type="ECO:0000256" key="1">
    <source>
        <dbReference type="ARBA" id="ARBA00005801"/>
    </source>
</evidence>
<organism evidence="4 5">
    <name type="scientific">Microbacterium sediminicola</name>
    <dbReference type="NCBI Taxonomy" id="415210"/>
    <lineage>
        <taxon>Bacteria</taxon>
        <taxon>Bacillati</taxon>
        <taxon>Actinomycetota</taxon>
        <taxon>Actinomycetes</taxon>
        <taxon>Micrococcales</taxon>
        <taxon>Microbacteriaceae</taxon>
        <taxon>Microbacterium</taxon>
    </lineage>
</organism>
<dbReference type="Proteomes" id="UP001501690">
    <property type="component" value="Unassembled WGS sequence"/>
</dbReference>
<reference evidence="4 5" key="1">
    <citation type="journal article" date="2019" name="Int. J. Syst. Evol. Microbiol.">
        <title>The Global Catalogue of Microorganisms (GCM) 10K type strain sequencing project: providing services to taxonomists for standard genome sequencing and annotation.</title>
        <authorList>
            <consortium name="The Broad Institute Genomics Platform"/>
            <consortium name="The Broad Institute Genome Sequencing Center for Infectious Disease"/>
            <person name="Wu L."/>
            <person name="Ma J."/>
        </authorList>
    </citation>
    <scope>NUCLEOTIDE SEQUENCE [LARGE SCALE GENOMIC DNA]</scope>
    <source>
        <strain evidence="4 5">JCM 15577</strain>
    </source>
</reference>
<dbReference type="PANTHER" id="PTHR30487">
    <property type="entry name" value="TYPE 4 PREPILIN-LIKE PROTEINS LEADER PEPTIDE-PROCESSING ENZYME"/>
    <property type="match status" value="1"/>
</dbReference>
<protein>
    <recommendedName>
        <fullName evidence="3">Prepilin type IV endopeptidase peptidase domain-containing protein</fullName>
    </recommendedName>
</protein>
<keyword evidence="2" id="KW-0472">Membrane</keyword>
<dbReference type="Pfam" id="PF01478">
    <property type="entry name" value="Peptidase_A24"/>
    <property type="match status" value="1"/>
</dbReference>
<evidence type="ECO:0000313" key="5">
    <source>
        <dbReference type="Proteomes" id="UP001501690"/>
    </source>
</evidence>
<feature type="transmembrane region" description="Helical" evidence="2">
    <location>
        <begin position="104"/>
        <end position="132"/>
    </location>
</feature>
<feature type="domain" description="Prepilin type IV endopeptidase peptidase" evidence="3">
    <location>
        <begin position="17"/>
        <end position="120"/>
    </location>
</feature>
<dbReference type="RefSeq" id="WP_344070199.1">
    <property type="nucleotide sequence ID" value="NZ_BAAAPL010000001.1"/>
</dbReference>
<dbReference type="EMBL" id="BAAAPL010000001">
    <property type="protein sequence ID" value="GAA1695439.1"/>
    <property type="molecule type" value="Genomic_DNA"/>
</dbReference>
<accession>A0ABN2HY28</accession>
<feature type="transmembrane region" description="Helical" evidence="2">
    <location>
        <begin position="62"/>
        <end position="83"/>
    </location>
</feature>
<keyword evidence="2" id="KW-0812">Transmembrane</keyword>
<proteinExistence type="inferred from homology"/>
<comment type="caution">
    <text evidence="4">The sequence shown here is derived from an EMBL/GenBank/DDBJ whole genome shotgun (WGS) entry which is preliminary data.</text>
</comment>
<dbReference type="InterPro" id="IPR050882">
    <property type="entry name" value="Prepilin_peptidase/N-MTase"/>
</dbReference>
<dbReference type="InterPro" id="IPR000045">
    <property type="entry name" value="Prepilin_IV_endopep_pep"/>
</dbReference>
<keyword evidence="2" id="KW-1133">Transmembrane helix</keyword>
<evidence type="ECO:0000313" key="4">
    <source>
        <dbReference type="EMBL" id="GAA1695439.1"/>
    </source>
</evidence>
<feature type="transmembrane region" description="Helical" evidence="2">
    <location>
        <begin position="37"/>
        <end position="56"/>
    </location>
</feature>
<dbReference type="PANTHER" id="PTHR30487:SF0">
    <property type="entry name" value="PREPILIN LEADER PEPTIDASE_N-METHYLTRANSFERASE-RELATED"/>
    <property type="match status" value="1"/>
</dbReference>
<keyword evidence="5" id="KW-1185">Reference proteome</keyword>
<name>A0ABN2HY28_9MICO</name>